<dbReference type="InterPro" id="IPR050807">
    <property type="entry name" value="TransReg_Diox_bact_type"/>
</dbReference>
<dbReference type="PANTHER" id="PTHR46797:SF2">
    <property type="entry name" value="TRANSCRIPTIONAL REGULATOR"/>
    <property type="match status" value="1"/>
</dbReference>
<dbReference type="InterPro" id="IPR010982">
    <property type="entry name" value="Lambda_DNA-bd_dom_sf"/>
</dbReference>
<dbReference type="RefSeq" id="WP_407048962.1">
    <property type="nucleotide sequence ID" value="NZ_CP158568.1"/>
</dbReference>
<dbReference type="Gene3D" id="2.60.120.10">
    <property type="entry name" value="Jelly Rolls"/>
    <property type="match status" value="1"/>
</dbReference>
<dbReference type="EMBL" id="CP158568">
    <property type="protein sequence ID" value="XBY43864.1"/>
    <property type="molecule type" value="Genomic_DNA"/>
</dbReference>
<dbReference type="InterPro" id="IPR011051">
    <property type="entry name" value="RmlC_Cupin_sf"/>
</dbReference>
<evidence type="ECO:0000256" key="1">
    <source>
        <dbReference type="ARBA" id="ARBA00023125"/>
    </source>
</evidence>
<dbReference type="SUPFAM" id="SSF51182">
    <property type="entry name" value="RmlC-like cupins"/>
    <property type="match status" value="1"/>
</dbReference>
<dbReference type="CDD" id="cd00093">
    <property type="entry name" value="HTH_XRE"/>
    <property type="match status" value="1"/>
</dbReference>
<keyword evidence="1" id="KW-0238">DNA-binding</keyword>
<dbReference type="InterPro" id="IPR014710">
    <property type="entry name" value="RmlC-like_jellyroll"/>
</dbReference>
<dbReference type="InterPro" id="IPR001387">
    <property type="entry name" value="Cro/C1-type_HTH"/>
</dbReference>
<sequence>MSAPSNGLATTAAEHAAALESAEAIGTRLGGDIRALRHEKDVTLATLAEKTGLSVGLLSQIERGLSEPSVKALHLIATALGVTIGWFFREDTETAPVADGVVVRRGARKRLDYGGGIVDELLSPSLDGQLELLLCRLAPGSTSGAGDYVHEGDEAGYLIAGALELTVDGTKYLLQAGDSFGFASMRPHSYRNPSASQEAVVIWAVTPPSF</sequence>
<reference evidence="3" key="1">
    <citation type="submission" date="2024-06" db="EMBL/GenBank/DDBJ databases">
        <title>Methylostella associata gen. nov., sp. nov., a novel Ancalomicrobiaceae-affiliated facultatively methylotrophic bacteria that feed on methanotrophs of the genus Methylococcus.</title>
        <authorList>
            <person name="Saltykova V."/>
            <person name="Danilova O.V."/>
            <person name="Oshkin I.Y."/>
            <person name="Belova S.E."/>
            <person name="Pimenov N.V."/>
            <person name="Dedysh S.N."/>
        </authorList>
    </citation>
    <scope>NUCLEOTIDE SEQUENCE</scope>
    <source>
        <strain evidence="3">S20</strain>
    </source>
</reference>
<dbReference type="SUPFAM" id="SSF47413">
    <property type="entry name" value="lambda repressor-like DNA-binding domains"/>
    <property type="match status" value="1"/>
</dbReference>
<accession>A0AAU7X6W8</accession>
<proteinExistence type="predicted"/>
<dbReference type="CDD" id="cd02209">
    <property type="entry name" value="cupin_XRE_C"/>
    <property type="match status" value="1"/>
</dbReference>
<dbReference type="GO" id="GO:0003677">
    <property type="term" value="F:DNA binding"/>
    <property type="evidence" value="ECO:0007669"/>
    <property type="project" value="UniProtKB-KW"/>
</dbReference>
<dbReference type="Pfam" id="PF07883">
    <property type="entry name" value="Cupin_2"/>
    <property type="match status" value="1"/>
</dbReference>
<dbReference type="SMART" id="SM00530">
    <property type="entry name" value="HTH_XRE"/>
    <property type="match status" value="1"/>
</dbReference>
<dbReference type="AlphaFoldDB" id="A0AAU7X6W8"/>
<dbReference type="GO" id="GO:0005829">
    <property type="term" value="C:cytosol"/>
    <property type="evidence" value="ECO:0007669"/>
    <property type="project" value="TreeGrafter"/>
</dbReference>
<organism evidence="3">
    <name type="scientific">Methyloraptor flagellatus</name>
    <dbReference type="NCBI Taxonomy" id="3162530"/>
    <lineage>
        <taxon>Bacteria</taxon>
        <taxon>Pseudomonadati</taxon>
        <taxon>Pseudomonadota</taxon>
        <taxon>Alphaproteobacteria</taxon>
        <taxon>Hyphomicrobiales</taxon>
        <taxon>Ancalomicrobiaceae</taxon>
        <taxon>Methyloraptor</taxon>
    </lineage>
</organism>
<gene>
    <name evidence="3" type="ORF">ABS361_17625</name>
</gene>
<evidence type="ECO:0000313" key="3">
    <source>
        <dbReference type="EMBL" id="XBY43864.1"/>
    </source>
</evidence>
<name>A0AAU7X6W8_9HYPH</name>
<dbReference type="GO" id="GO:0003700">
    <property type="term" value="F:DNA-binding transcription factor activity"/>
    <property type="evidence" value="ECO:0007669"/>
    <property type="project" value="TreeGrafter"/>
</dbReference>
<evidence type="ECO:0000259" key="2">
    <source>
        <dbReference type="PROSITE" id="PS50943"/>
    </source>
</evidence>
<feature type="domain" description="HTH cro/C1-type" evidence="2">
    <location>
        <begin position="33"/>
        <end position="87"/>
    </location>
</feature>
<dbReference type="Gene3D" id="1.10.260.40">
    <property type="entry name" value="lambda repressor-like DNA-binding domains"/>
    <property type="match status" value="1"/>
</dbReference>
<dbReference type="KEGG" id="mflg:ABS361_17625"/>
<protein>
    <submittedName>
        <fullName evidence="3">XRE family transcriptional regulator</fullName>
    </submittedName>
</protein>
<dbReference type="PROSITE" id="PS50943">
    <property type="entry name" value="HTH_CROC1"/>
    <property type="match status" value="1"/>
</dbReference>
<dbReference type="PANTHER" id="PTHR46797">
    <property type="entry name" value="HTH-TYPE TRANSCRIPTIONAL REGULATOR"/>
    <property type="match status" value="1"/>
</dbReference>
<dbReference type="InterPro" id="IPR013096">
    <property type="entry name" value="Cupin_2"/>
</dbReference>
<dbReference type="Pfam" id="PF01381">
    <property type="entry name" value="HTH_3"/>
    <property type="match status" value="1"/>
</dbReference>